<dbReference type="InterPro" id="IPR009057">
    <property type="entry name" value="Homeodomain-like_sf"/>
</dbReference>
<accession>H3H8H9</accession>
<dbReference type="HOGENOM" id="CLU_055211_1_1_1"/>
<dbReference type="EMBL" id="DS567448">
    <property type="status" value="NOT_ANNOTATED_CDS"/>
    <property type="molecule type" value="Genomic_DNA"/>
</dbReference>
<organism evidence="1 2">
    <name type="scientific">Phytophthora ramorum</name>
    <name type="common">Sudden oak death agent</name>
    <dbReference type="NCBI Taxonomy" id="164328"/>
    <lineage>
        <taxon>Eukaryota</taxon>
        <taxon>Sar</taxon>
        <taxon>Stramenopiles</taxon>
        <taxon>Oomycota</taxon>
        <taxon>Peronosporomycetes</taxon>
        <taxon>Peronosporales</taxon>
        <taxon>Peronosporaceae</taxon>
        <taxon>Phytophthora</taxon>
    </lineage>
</organism>
<dbReference type="AlphaFoldDB" id="H3H8H9"/>
<protein>
    <submittedName>
        <fullName evidence="1">Uncharacterized protein</fullName>
    </submittedName>
</protein>
<dbReference type="InterPro" id="IPR036397">
    <property type="entry name" value="RNaseH_sf"/>
</dbReference>
<keyword evidence="2" id="KW-1185">Reference proteome</keyword>
<dbReference type="eggNOG" id="ENOG502SJ6C">
    <property type="taxonomic scope" value="Eukaryota"/>
</dbReference>
<proteinExistence type="predicted"/>
<evidence type="ECO:0000313" key="2">
    <source>
        <dbReference type="Proteomes" id="UP000005238"/>
    </source>
</evidence>
<dbReference type="InParanoid" id="H3H8H9"/>
<name>H3H8H9_PHYRM</name>
<dbReference type="EnsemblProtists" id="Phyra87100">
    <property type="protein sequence ID" value="Phyra87100"/>
    <property type="gene ID" value="Phyra87100"/>
</dbReference>
<evidence type="ECO:0000313" key="1">
    <source>
        <dbReference type="EnsemblProtists" id="Phyra87100"/>
    </source>
</evidence>
<dbReference type="Proteomes" id="UP000005238">
    <property type="component" value="Unassembled WGS sequence"/>
</dbReference>
<dbReference type="Gene3D" id="3.30.420.10">
    <property type="entry name" value="Ribonuclease H-like superfamily/Ribonuclease H"/>
    <property type="match status" value="1"/>
</dbReference>
<dbReference type="GO" id="GO:0003676">
    <property type="term" value="F:nucleic acid binding"/>
    <property type="evidence" value="ECO:0007669"/>
    <property type="project" value="InterPro"/>
</dbReference>
<reference evidence="1" key="2">
    <citation type="submission" date="2015-06" db="UniProtKB">
        <authorList>
            <consortium name="EnsemblProtists"/>
        </authorList>
    </citation>
    <scope>IDENTIFICATION</scope>
    <source>
        <strain evidence="1">Pr102</strain>
    </source>
</reference>
<dbReference type="SUPFAM" id="SSF46689">
    <property type="entry name" value="Homeodomain-like"/>
    <property type="match status" value="1"/>
</dbReference>
<sequence>MTPPPTSATPQTPPLVSLEAKQFERNSAKKRILDAFLAGPKGSIGKHPRGGVRTACIKTTVEVMSKLEEYLDEQADMTMAVMKDRLLSDLSVDVSITSIHRALHNMLYTVKGLRIEKAAMNNAVNKEKRMAFAKAFNAHVAAGDMIVYHNETNFNIYLSRNQGWARVGERAVVTLPASKGKNLHVQCGVSPGNGLVLLCTHDGPVHMEENARFVADLFVAALNNDEYKKCCVG</sequence>
<reference evidence="2" key="1">
    <citation type="journal article" date="2006" name="Science">
        <title>Phytophthora genome sequences uncover evolutionary origins and mechanisms of pathogenesis.</title>
        <authorList>
            <person name="Tyler B.M."/>
            <person name="Tripathy S."/>
            <person name="Zhang X."/>
            <person name="Dehal P."/>
            <person name="Jiang R.H."/>
            <person name="Aerts A."/>
            <person name="Arredondo F.D."/>
            <person name="Baxter L."/>
            <person name="Bensasson D."/>
            <person name="Beynon J.L."/>
            <person name="Chapman J."/>
            <person name="Damasceno C.M."/>
            <person name="Dorrance A.E."/>
            <person name="Dou D."/>
            <person name="Dickerman A.W."/>
            <person name="Dubchak I.L."/>
            <person name="Garbelotto M."/>
            <person name="Gijzen M."/>
            <person name="Gordon S.G."/>
            <person name="Govers F."/>
            <person name="Grunwald N.J."/>
            <person name="Huang W."/>
            <person name="Ivors K.L."/>
            <person name="Jones R.W."/>
            <person name="Kamoun S."/>
            <person name="Krampis K."/>
            <person name="Lamour K.H."/>
            <person name="Lee M.K."/>
            <person name="McDonald W.H."/>
            <person name="Medina M."/>
            <person name="Meijer H.J."/>
            <person name="Nordberg E.K."/>
            <person name="Maclean D.J."/>
            <person name="Ospina-Giraldo M.D."/>
            <person name="Morris P.F."/>
            <person name="Phuntumart V."/>
            <person name="Putnam N.H."/>
            <person name="Rash S."/>
            <person name="Rose J.K."/>
            <person name="Sakihama Y."/>
            <person name="Salamov A.A."/>
            <person name="Savidor A."/>
            <person name="Scheuring C.F."/>
            <person name="Smith B.M."/>
            <person name="Sobral B.W."/>
            <person name="Terry A."/>
            <person name="Torto-Alalibo T.A."/>
            <person name="Win J."/>
            <person name="Xu Z."/>
            <person name="Zhang H."/>
            <person name="Grigoriev I.V."/>
            <person name="Rokhsar D.S."/>
            <person name="Boore J.L."/>
        </authorList>
    </citation>
    <scope>NUCLEOTIDE SEQUENCE [LARGE SCALE GENOMIC DNA]</scope>
    <source>
        <strain evidence="2">Pr102</strain>
    </source>
</reference>